<keyword evidence="2 6" id="KW-1003">Cell membrane</keyword>
<dbReference type="InterPro" id="IPR015414">
    <property type="entry name" value="TMEM64"/>
</dbReference>
<dbReference type="KEGG" id="sscu:CEP64_08865"/>
<evidence type="ECO:0000256" key="1">
    <source>
        <dbReference type="ARBA" id="ARBA00004651"/>
    </source>
</evidence>
<evidence type="ECO:0000313" key="8">
    <source>
        <dbReference type="EMBL" id="ASE34692.1"/>
    </source>
</evidence>
<dbReference type="PANTHER" id="PTHR12677">
    <property type="entry name" value="GOLGI APPARATUS MEMBRANE PROTEIN TVP38-RELATED"/>
    <property type="match status" value="1"/>
</dbReference>
<protein>
    <recommendedName>
        <fullName evidence="6">TVP38/TMEM64 family membrane protein</fullName>
    </recommendedName>
</protein>
<dbReference type="GeneID" id="48593473"/>
<dbReference type="AlphaFoldDB" id="A0AAI8DGJ0"/>
<dbReference type="GO" id="GO:0005886">
    <property type="term" value="C:plasma membrane"/>
    <property type="evidence" value="ECO:0007669"/>
    <property type="project" value="UniProtKB-SubCell"/>
</dbReference>
<gene>
    <name evidence="8" type="ORF">CEP64_08865</name>
</gene>
<dbReference type="PANTHER" id="PTHR12677:SF55">
    <property type="entry name" value="UNDECAPRENYL PHOSPHATE TRANSPORTER SAOUHSC_00901-RELATED"/>
    <property type="match status" value="1"/>
</dbReference>
<reference evidence="9" key="1">
    <citation type="submission" date="2017-06" db="EMBL/GenBank/DDBJ databases">
        <title>FDA dAtabase for Regulatory Grade micrObial Sequences (FDA-ARGOS): Supporting development and validation of Infectious Disease Dx tests.</title>
        <authorList>
            <person name="Goldberg B."/>
            <person name="Campos J."/>
            <person name="Tallon L."/>
            <person name="Sadzewicz L."/>
            <person name="Sengamalay N."/>
            <person name="Ott S."/>
            <person name="Godinez A."/>
            <person name="Nagaraj S."/>
            <person name="Vavikolanu K."/>
            <person name="Nadendla S."/>
            <person name="George J."/>
            <person name="Geyer C."/>
            <person name="Sichtig H."/>
        </authorList>
    </citation>
    <scope>NUCLEOTIDE SEQUENCE [LARGE SCALE GENOMIC DNA]</scope>
    <source>
        <strain evidence="9">FDAARGOS_285</strain>
    </source>
</reference>
<evidence type="ECO:0000256" key="5">
    <source>
        <dbReference type="ARBA" id="ARBA00023136"/>
    </source>
</evidence>
<sequence>MLIQDLMNWFSEENITELIETFRSFGIFIAFLLPFIEAFLPFLPIILFVIANVNAYGLLLGFIITWAGTVSGSYIVFIIFRVISKKPFMKRVIEQPRVVRFIQWIDEHGFGPLFILLCFPFTPGALVNMVSAFSNISKQVYLIALILSKAIMIFTLSFIGADINSFFASPKKSIIVVVIIFVLWLVGKGLEKYFDKRLKNRSQK</sequence>
<keyword evidence="5 6" id="KW-0472">Membrane</keyword>
<organism evidence="8 9">
    <name type="scientific">Mammaliicoccus sciuri</name>
    <name type="common">Staphylococcus sciuri</name>
    <dbReference type="NCBI Taxonomy" id="1296"/>
    <lineage>
        <taxon>Bacteria</taxon>
        <taxon>Bacillati</taxon>
        <taxon>Bacillota</taxon>
        <taxon>Bacilli</taxon>
        <taxon>Bacillales</taxon>
        <taxon>Staphylococcaceae</taxon>
        <taxon>Mammaliicoccus</taxon>
    </lineage>
</organism>
<feature type="transmembrane region" description="Helical" evidence="6">
    <location>
        <begin position="140"/>
        <end position="161"/>
    </location>
</feature>
<feature type="domain" description="VTT" evidence="7">
    <location>
        <begin position="44"/>
        <end position="161"/>
    </location>
</feature>
<name>A0AAI8DGJ0_MAMSC</name>
<comment type="subcellular location">
    <subcellularLocation>
        <location evidence="1 6">Cell membrane</location>
        <topology evidence="1 6">Multi-pass membrane protein</topology>
    </subcellularLocation>
</comment>
<feature type="transmembrane region" description="Helical" evidence="6">
    <location>
        <begin position="113"/>
        <end position="133"/>
    </location>
</feature>
<dbReference type="Pfam" id="PF09335">
    <property type="entry name" value="VTT_dom"/>
    <property type="match status" value="1"/>
</dbReference>
<dbReference type="RefSeq" id="WP_048540123.1">
    <property type="nucleotide sequence ID" value="NZ_CAJVGN010000001.1"/>
</dbReference>
<feature type="transmembrane region" description="Helical" evidence="6">
    <location>
        <begin position="25"/>
        <end position="51"/>
    </location>
</feature>
<keyword evidence="4 6" id="KW-1133">Transmembrane helix</keyword>
<accession>A0AAI8DGJ0</accession>
<evidence type="ECO:0000256" key="6">
    <source>
        <dbReference type="RuleBase" id="RU366058"/>
    </source>
</evidence>
<evidence type="ECO:0000256" key="2">
    <source>
        <dbReference type="ARBA" id="ARBA00022475"/>
    </source>
</evidence>
<proteinExistence type="inferred from homology"/>
<evidence type="ECO:0000259" key="7">
    <source>
        <dbReference type="Pfam" id="PF09335"/>
    </source>
</evidence>
<dbReference type="EMBL" id="CP022046">
    <property type="protein sequence ID" value="ASE34692.1"/>
    <property type="molecule type" value="Genomic_DNA"/>
</dbReference>
<feature type="transmembrane region" description="Helical" evidence="6">
    <location>
        <begin position="173"/>
        <end position="194"/>
    </location>
</feature>
<dbReference type="Proteomes" id="UP000197058">
    <property type="component" value="Chromosome"/>
</dbReference>
<comment type="similarity">
    <text evidence="6">Belongs to the TVP38/TMEM64 family.</text>
</comment>
<evidence type="ECO:0000313" key="9">
    <source>
        <dbReference type="Proteomes" id="UP000197058"/>
    </source>
</evidence>
<feature type="transmembrane region" description="Helical" evidence="6">
    <location>
        <begin position="58"/>
        <end position="83"/>
    </location>
</feature>
<keyword evidence="3 6" id="KW-0812">Transmembrane</keyword>
<evidence type="ECO:0000256" key="4">
    <source>
        <dbReference type="ARBA" id="ARBA00022989"/>
    </source>
</evidence>
<evidence type="ECO:0000256" key="3">
    <source>
        <dbReference type="ARBA" id="ARBA00022692"/>
    </source>
</evidence>
<dbReference type="InterPro" id="IPR032816">
    <property type="entry name" value="VTT_dom"/>
</dbReference>